<dbReference type="InterPro" id="IPR036390">
    <property type="entry name" value="WH_DNA-bd_sf"/>
</dbReference>
<dbReference type="InterPro" id="IPR000835">
    <property type="entry name" value="HTH_MarR-typ"/>
</dbReference>
<feature type="domain" description="HTH marR-type" evidence="1">
    <location>
        <begin position="21"/>
        <end position="153"/>
    </location>
</feature>
<protein>
    <submittedName>
        <fullName evidence="2">DNA-binding MarR family transcriptional regulator</fullName>
    </submittedName>
</protein>
<dbReference type="Proteomes" id="UP001183643">
    <property type="component" value="Unassembled WGS sequence"/>
</dbReference>
<dbReference type="RefSeq" id="WP_310365784.1">
    <property type="nucleotide sequence ID" value="NZ_JAVDYB010000001.1"/>
</dbReference>
<evidence type="ECO:0000259" key="1">
    <source>
        <dbReference type="PROSITE" id="PS50995"/>
    </source>
</evidence>
<dbReference type="InterPro" id="IPR039422">
    <property type="entry name" value="MarR/SlyA-like"/>
</dbReference>
<dbReference type="Gene3D" id="1.10.10.10">
    <property type="entry name" value="Winged helix-like DNA-binding domain superfamily/Winged helix DNA-binding domain"/>
    <property type="match status" value="1"/>
</dbReference>
<dbReference type="Pfam" id="PF01047">
    <property type="entry name" value="MarR"/>
    <property type="match status" value="1"/>
</dbReference>
<organism evidence="2 3">
    <name type="scientific">Catenuloplanes atrovinosus</name>
    <dbReference type="NCBI Taxonomy" id="137266"/>
    <lineage>
        <taxon>Bacteria</taxon>
        <taxon>Bacillati</taxon>
        <taxon>Actinomycetota</taxon>
        <taxon>Actinomycetes</taxon>
        <taxon>Micromonosporales</taxon>
        <taxon>Micromonosporaceae</taxon>
        <taxon>Catenuloplanes</taxon>
    </lineage>
</organism>
<gene>
    <name evidence="2" type="ORF">J2S41_001940</name>
</gene>
<dbReference type="PANTHER" id="PTHR33164:SF43">
    <property type="entry name" value="HTH-TYPE TRANSCRIPTIONAL REPRESSOR YETL"/>
    <property type="match status" value="1"/>
</dbReference>
<sequence>MQRISLTPRPAPARHVPPPSSAGLGWALRTVLRDYLARADAVLATAPGGQHGYEILAAVSAGDYGTQISLANRLGIHRTVVTDRIDDLERAGMLQRHLSAADRRVRRLVITDAGRAVLTELSAGLEAAEEETLASLDEDDREQFLNALHLLARRPVAAA</sequence>
<dbReference type="PANTHER" id="PTHR33164">
    <property type="entry name" value="TRANSCRIPTIONAL REGULATOR, MARR FAMILY"/>
    <property type="match status" value="1"/>
</dbReference>
<reference evidence="2" key="1">
    <citation type="submission" date="2023-07" db="EMBL/GenBank/DDBJ databases">
        <title>Sequencing the genomes of 1000 actinobacteria strains.</title>
        <authorList>
            <person name="Klenk H.-P."/>
        </authorList>
    </citation>
    <scope>NUCLEOTIDE SEQUENCE</scope>
    <source>
        <strain evidence="2">DSM 44707</strain>
    </source>
</reference>
<dbReference type="EMBL" id="JAVDYB010000001">
    <property type="protein sequence ID" value="MDR7275162.1"/>
    <property type="molecule type" value="Genomic_DNA"/>
</dbReference>
<dbReference type="GO" id="GO:0003700">
    <property type="term" value="F:DNA-binding transcription factor activity"/>
    <property type="evidence" value="ECO:0007669"/>
    <property type="project" value="InterPro"/>
</dbReference>
<dbReference type="GO" id="GO:0006950">
    <property type="term" value="P:response to stress"/>
    <property type="evidence" value="ECO:0007669"/>
    <property type="project" value="TreeGrafter"/>
</dbReference>
<dbReference type="AlphaFoldDB" id="A0AAE3YMC0"/>
<dbReference type="SMART" id="SM00347">
    <property type="entry name" value="HTH_MARR"/>
    <property type="match status" value="1"/>
</dbReference>
<evidence type="ECO:0000313" key="2">
    <source>
        <dbReference type="EMBL" id="MDR7275162.1"/>
    </source>
</evidence>
<evidence type="ECO:0000313" key="3">
    <source>
        <dbReference type="Proteomes" id="UP001183643"/>
    </source>
</evidence>
<keyword evidence="3" id="KW-1185">Reference proteome</keyword>
<proteinExistence type="predicted"/>
<comment type="caution">
    <text evidence="2">The sequence shown here is derived from an EMBL/GenBank/DDBJ whole genome shotgun (WGS) entry which is preliminary data.</text>
</comment>
<dbReference type="PROSITE" id="PS50995">
    <property type="entry name" value="HTH_MARR_2"/>
    <property type="match status" value="1"/>
</dbReference>
<dbReference type="InterPro" id="IPR036388">
    <property type="entry name" value="WH-like_DNA-bd_sf"/>
</dbReference>
<accession>A0AAE3YMC0</accession>
<name>A0AAE3YMC0_9ACTN</name>
<dbReference type="PRINTS" id="PR00598">
    <property type="entry name" value="HTHMARR"/>
</dbReference>
<dbReference type="SUPFAM" id="SSF46785">
    <property type="entry name" value="Winged helix' DNA-binding domain"/>
    <property type="match status" value="1"/>
</dbReference>
<dbReference type="GO" id="GO:0003677">
    <property type="term" value="F:DNA binding"/>
    <property type="evidence" value="ECO:0007669"/>
    <property type="project" value="UniProtKB-KW"/>
</dbReference>
<keyword evidence="2" id="KW-0238">DNA-binding</keyword>